<dbReference type="Pfam" id="PF01161">
    <property type="entry name" value="PBP"/>
    <property type="match status" value="1"/>
</dbReference>
<proteinExistence type="predicted"/>
<dbReference type="SUPFAM" id="SSF49777">
    <property type="entry name" value="PEBP-like"/>
    <property type="match status" value="1"/>
</dbReference>
<protein>
    <submittedName>
        <fullName evidence="3">Uncharacterized protein</fullName>
    </submittedName>
</protein>
<accession>A0A1Y1CFM0</accession>
<reference evidence="4" key="2">
    <citation type="journal article" date="2020" name="Antonie Van Leeuwenhoek">
        <title>Labilibaculum antarcticum sp. nov., a novel facultative anaerobic, psychrotorelant bacterium isolated from marine sediment of Antarctica.</title>
        <authorList>
            <person name="Watanabe M."/>
            <person name="Kojima H."/>
            <person name="Fukui M."/>
        </authorList>
    </citation>
    <scope>NUCLEOTIDE SEQUENCE [LARGE SCALE GENOMIC DNA]</scope>
    <source>
        <strain evidence="4">SPP2</strain>
    </source>
</reference>
<evidence type="ECO:0000256" key="1">
    <source>
        <dbReference type="SAM" id="MobiDB-lite"/>
    </source>
</evidence>
<feature type="chain" id="PRO_5012485691" evidence="2">
    <location>
        <begin position="33"/>
        <end position="292"/>
    </location>
</feature>
<feature type="region of interest" description="Disordered" evidence="1">
    <location>
        <begin position="96"/>
        <end position="143"/>
    </location>
</feature>
<dbReference type="InterPro" id="IPR036610">
    <property type="entry name" value="PEBP-like_sf"/>
</dbReference>
<feature type="signal peptide" evidence="2">
    <location>
        <begin position="1"/>
        <end position="32"/>
    </location>
</feature>
<keyword evidence="2" id="KW-0732">Signal</keyword>
<reference evidence="3 4" key="1">
    <citation type="journal article" date="2018" name="Mar. Genomics">
        <title>Complete genome sequence of Marinifilaceae bacterium strain SPP2, isolated from the Antarctic marine sediment.</title>
        <authorList>
            <person name="Watanabe M."/>
            <person name="Kojima H."/>
            <person name="Fukui M."/>
        </authorList>
    </citation>
    <scope>NUCLEOTIDE SEQUENCE [LARGE SCALE GENOMIC DNA]</scope>
    <source>
        <strain evidence="3 4">SPP2</strain>
    </source>
</reference>
<dbReference type="InterPro" id="IPR005247">
    <property type="entry name" value="YbhB_YbcL/LppC-like"/>
</dbReference>
<dbReference type="PANTHER" id="PTHR30289:SF1">
    <property type="entry name" value="PEBP (PHOSPHATIDYLETHANOLAMINE-BINDING PROTEIN) FAMILY PROTEIN"/>
    <property type="match status" value="1"/>
</dbReference>
<dbReference type="EMBL" id="AP018042">
    <property type="protein sequence ID" value="BAX79114.1"/>
    <property type="molecule type" value="Genomic_DNA"/>
</dbReference>
<dbReference type="CDD" id="cd00865">
    <property type="entry name" value="PEBP_bact_arch"/>
    <property type="match status" value="1"/>
</dbReference>
<name>A0A1Y1CFM0_9BACT</name>
<gene>
    <name evidence="3" type="ORF">ALGA_0725</name>
</gene>
<evidence type="ECO:0000313" key="4">
    <source>
        <dbReference type="Proteomes" id="UP000218267"/>
    </source>
</evidence>
<evidence type="ECO:0000256" key="2">
    <source>
        <dbReference type="SAM" id="SignalP"/>
    </source>
</evidence>
<organism evidence="3 4">
    <name type="scientific">Labilibaculum antarcticum</name>
    <dbReference type="NCBI Taxonomy" id="1717717"/>
    <lineage>
        <taxon>Bacteria</taxon>
        <taxon>Pseudomonadati</taxon>
        <taxon>Bacteroidota</taxon>
        <taxon>Bacteroidia</taxon>
        <taxon>Marinilabiliales</taxon>
        <taxon>Marinifilaceae</taxon>
        <taxon>Labilibaculum</taxon>
    </lineage>
</organism>
<feature type="compositionally biased region" description="Basic and acidic residues" evidence="1">
    <location>
        <begin position="96"/>
        <end position="108"/>
    </location>
</feature>
<evidence type="ECO:0000313" key="3">
    <source>
        <dbReference type="EMBL" id="BAX79114.1"/>
    </source>
</evidence>
<dbReference type="InterPro" id="IPR008914">
    <property type="entry name" value="PEBP"/>
</dbReference>
<feature type="compositionally biased region" description="Basic and acidic residues" evidence="1">
    <location>
        <begin position="116"/>
        <end position="131"/>
    </location>
</feature>
<dbReference type="PANTHER" id="PTHR30289">
    <property type="entry name" value="UNCHARACTERIZED PROTEIN YBCL-RELATED"/>
    <property type="match status" value="1"/>
</dbReference>
<dbReference type="Proteomes" id="UP000218267">
    <property type="component" value="Chromosome"/>
</dbReference>
<sequence length="292" mass="32247">MSYKTNKKISDMKKLTILMMVLFVATSLHGFAQQKENAREEGQEKIETLTDTQKGKLKSILSNYDSHSLTAENAKAIHKAFREAGLRAGPATADAIRETGFDPDKLRDLAPPPDMEGDHKRDDNGSTRLTDHPAQGKTGFAVSSSAVKADGSLMSDFTGDGRGVSMPLEWTKVPAGTKFFALNLWHVPHPSSEPNKVKSYWVIYNIPADVRQLPEDVKGLGIDGYNDKDNTGYDPMKSKGPGVKKYNLTIYALSAKPTFSTKKVQRSDLLKAIKGITLDECTLEYTYERGKE</sequence>
<dbReference type="AlphaFoldDB" id="A0A1Y1CFM0"/>
<keyword evidence="4" id="KW-1185">Reference proteome</keyword>
<dbReference type="Gene3D" id="3.90.280.10">
    <property type="entry name" value="PEBP-like"/>
    <property type="match status" value="1"/>
</dbReference>
<dbReference type="KEGG" id="mbas:ALGA_0725"/>